<protein>
    <submittedName>
        <fullName evidence="2">Uncharacterized protein</fullName>
    </submittedName>
</protein>
<evidence type="ECO:0000313" key="2">
    <source>
        <dbReference type="EMBL" id="RSK43556.1"/>
    </source>
</evidence>
<keyword evidence="3" id="KW-1185">Reference proteome</keyword>
<reference evidence="2 3" key="1">
    <citation type="submission" date="2018-12" db="EMBL/GenBank/DDBJ databases">
        <authorList>
            <person name="Feng G."/>
            <person name="Zhu H."/>
        </authorList>
    </citation>
    <scope>NUCLEOTIDE SEQUENCE [LARGE SCALE GENOMIC DNA]</scope>
    <source>
        <strain evidence="2 3">LMG 26000</strain>
    </source>
</reference>
<dbReference type="Proteomes" id="UP000270291">
    <property type="component" value="Unassembled WGS sequence"/>
</dbReference>
<dbReference type="EMBL" id="RWIU01000003">
    <property type="protein sequence ID" value="RSK43556.1"/>
    <property type="molecule type" value="Genomic_DNA"/>
</dbReference>
<evidence type="ECO:0000256" key="1">
    <source>
        <dbReference type="SAM" id="SignalP"/>
    </source>
</evidence>
<comment type="caution">
    <text evidence="2">The sequence shown here is derived from an EMBL/GenBank/DDBJ whole genome shotgun (WGS) entry which is preliminary data.</text>
</comment>
<dbReference type="OrthoDB" id="886022at2"/>
<keyword evidence="1" id="KW-0732">Signal</keyword>
<dbReference type="AlphaFoldDB" id="A0A3R9PQB1"/>
<name>A0A3R9PQB1_9BACT</name>
<dbReference type="RefSeq" id="WP_125437822.1">
    <property type="nucleotide sequence ID" value="NZ_RWIU01000003.1"/>
</dbReference>
<organism evidence="2 3">
    <name type="scientific">Hymenobacter perfusus</name>
    <dbReference type="NCBI Taxonomy" id="1236770"/>
    <lineage>
        <taxon>Bacteria</taxon>
        <taxon>Pseudomonadati</taxon>
        <taxon>Bacteroidota</taxon>
        <taxon>Cytophagia</taxon>
        <taxon>Cytophagales</taxon>
        <taxon>Hymenobacteraceae</taxon>
        <taxon>Hymenobacter</taxon>
    </lineage>
</organism>
<proteinExistence type="predicted"/>
<gene>
    <name evidence="2" type="ORF">EI293_11750</name>
</gene>
<sequence>MMRKILLLLLFTAFATTANGQTVLQGDSLYRGLQVGKSTFDDIRRVMGSGYKAEEIIGESNALLRDGRCVIIRRVIGQKVYYRKQGVIFYIRSNPKREWLAGIDFSSSATVQSSQGITPGHHTFADVIAHYGPVDFDKKDNEEPRLEESSDDGEQWMTSIVFPNVSFRSVGKRQPGENILLRRIEVIRLASE</sequence>
<evidence type="ECO:0000313" key="3">
    <source>
        <dbReference type="Proteomes" id="UP000270291"/>
    </source>
</evidence>
<feature type="chain" id="PRO_5018562503" evidence="1">
    <location>
        <begin position="21"/>
        <end position="192"/>
    </location>
</feature>
<feature type="signal peptide" evidence="1">
    <location>
        <begin position="1"/>
        <end position="20"/>
    </location>
</feature>
<accession>A0A3R9PQB1</accession>